<evidence type="ECO:0008006" key="5">
    <source>
        <dbReference type="Google" id="ProtNLM"/>
    </source>
</evidence>
<evidence type="ECO:0000313" key="3">
    <source>
        <dbReference type="EMBL" id="EPB65723.1"/>
    </source>
</evidence>
<feature type="chain" id="PRO_5002306920" description="TonB-dependent receptor plug domain-containing protein" evidence="2">
    <location>
        <begin position="19"/>
        <end position="401"/>
    </location>
</feature>
<feature type="signal peptide" evidence="2">
    <location>
        <begin position="1"/>
        <end position="18"/>
    </location>
</feature>
<dbReference type="EMBL" id="KE127279">
    <property type="protein sequence ID" value="EPB65723.1"/>
    <property type="molecule type" value="Genomic_DNA"/>
</dbReference>
<evidence type="ECO:0000256" key="1">
    <source>
        <dbReference type="ARBA" id="ARBA00022729"/>
    </source>
</evidence>
<evidence type="ECO:0000256" key="2">
    <source>
        <dbReference type="SAM" id="SignalP"/>
    </source>
</evidence>
<evidence type="ECO:0000313" key="4">
    <source>
        <dbReference type="Proteomes" id="UP000054495"/>
    </source>
</evidence>
<accession>A0A0D6L574</accession>
<dbReference type="Proteomes" id="UP000054495">
    <property type="component" value="Unassembled WGS sequence"/>
</dbReference>
<reference evidence="3 4" key="1">
    <citation type="submission" date="2013-05" db="EMBL/GenBank/DDBJ databases">
        <title>Draft genome of the parasitic nematode Anyclostoma ceylanicum.</title>
        <authorList>
            <person name="Mitreva M."/>
        </authorList>
    </citation>
    <scope>NUCLEOTIDE SEQUENCE [LARGE SCALE GENOMIC DNA]</scope>
</reference>
<dbReference type="Gene3D" id="2.170.130.10">
    <property type="entry name" value="TonB-dependent receptor, plug domain"/>
    <property type="match status" value="1"/>
</dbReference>
<protein>
    <recommendedName>
        <fullName evidence="5">TonB-dependent receptor plug domain-containing protein</fullName>
    </recommendedName>
</protein>
<dbReference type="InterPro" id="IPR037066">
    <property type="entry name" value="Plug_dom_sf"/>
</dbReference>
<dbReference type="GO" id="GO:0044718">
    <property type="term" value="P:siderophore transmembrane transport"/>
    <property type="evidence" value="ECO:0007669"/>
    <property type="project" value="TreeGrafter"/>
</dbReference>
<feature type="non-terminal residue" evidence="3">
    <location>
        <position position="401"/>
    </location>
</feature>
<dbReference type="AlphaFoldDB" id="A0A0D6L574"/>
<sequence length="401" mass="44696">MKNFITLAVVLLSFGASAQLKGIIIGSGDGIQEPVIGAKAYLLNAKTAVGYISDTIIVTKEDRFSNMKVVLFSDKTLPEVIVEYRRNSKTISKLKVLAVEEISLNELRKAACCNLSESFETNVSVDVNFTDAVSGAKTIQMMGLEGVYTQIQFENIPYLRGLEQPFGLASFPGTWINSIQITKGTGNVVNGYESMAGLVNIEMFKPQDMDQNDHNKDKFMDMPMGTLYAFNNRWNYQGKKMEAQIGVNTYLESKYGGQTGYRKGSNNGLYGMETDAKHLDVYAKTGFFMKKPYNSIGVIYNLKYQENDALFGLRQFKGVEKRGYVNGVFESIIGNTMHKYKVGLSGVFVDMSQRLDSLTDNRVEIVPGAFAEYTYTGARLTAVLGARGDYHNLYNFQFSPR</sequence>
<gene>
    <name evidence="3" type="ORF">ANCCEY_15211</name>
</gene>
<dbReference type="SUPFAM" id="SSF56935">
    <property type="entry name" value="Porins"/>
    <property type="match status" value="1"/>
</dbReference>
<name>A0A0D6L574_9BILA</name>
<dbReference type="PANTHER" id="PTHR30069:SF29">
    <property type="entry name" value="HEMOGLOBIN AND HEMOGLOBIN-HAPTOGLOBIN-BINDING PROTEIN 1-RELATED"/>
    <property type="match status" value="1"/>
</dbReference>
<keyword evidence="4" id="KW-1185">Reference proteome</keyword>
<dbReference type="InterPro" id="IPR039426">
    <property type="entry name" value="TonB-dep_rcpt-like"/>
</dbReference>
<keyword evidence="1 2" id="KW-0732">Signal</keyword>
<dbReference type="GO" id="GO:0015344">
    <property type="term" value="F:siderophore uptake transmembrane transporter activity"/>
    <property type="evidence" value="ECO:0007669"/>
    <property type="project" value="TreeGrafter"/>
</dbReference>
<dbReference type="PANTHER" id="PTHR30069">
    <property type="entry name" value="TONB-DEPENDENT OUTER MEMBRANE RECEPTOR"/>
    <property type="match status" value="1"/>
</dbReference>
<proteinExistence type="predicted"/>
<organism evidence="3 4">
    <name type="scientific">Ancylostoma ceylanicum</name>
    <dbReference type="NCBI Taxonomy" id="53326"/>
    <lineage>
        <taxon>Eukaryota</taxon>
        <taxon>Metazoa</taxon>
        <taxon>Ecdysozoa</taxon>
        <taxon>Nematoda</taxon>
        <taxon>Chromadorea</taxon>
        <taxon>Rhabditida</taxon>
        <taxon>Rhabditina</taxon>
        <taxon>Rhabditomorpha</taxon>
        <taxon>Strongyloidea</taxon>
        <taxon>Ancylostomatidae</taxon>
        <taxon>Ancylostomatinae</taxon>
        <taxon>Ancylostoma</taxon>
    </lineage>
</organism>